<sequence length="271" mass="30354">MGARNKELGTNNETQQIEDVVLTIEANVNNLLNSRYQVNDDDQNSPPPYSQIPGTVPLHCGRNSGPPPTYDEVINPNVPPPSYQSLFGQVREARKTANGLLDFFKKVIIIILGTLGVTILIGFTVLIPFTMILIGASYMDQCRAENIPTFLLVGGLVWVLKNLLKFWSSCRSNPSDPEAEADLQARQKRQESLLNCFLFGWFIAGCVLVYRIYPPNYVDPMDPNYCNRTVYLYAFWLVTSTFIIFGLFMGCLCCLTISAVLSNTEENDCDN</sequence>
<keyword evidence="1" id="KW-1133">Transmembrane helix</keyword>
<feature type="transmembrane region" description="Helical" evidence="1">
    <location>
        <begin position="147"/>
        <end position="164"/>
    </location>
</feature>
<proteinExistence type="predicted"/>
<dbReference type="AlphaFoldDB" id="A0A443S8P4"/>
<dbReference type="EMBL" id="NCKV01005666">
    <property type="protein sequence ID" value="RWS23919.1"/>
    <property type="molecule type" value="Genomic_DNA"/>
</dbReference>
<name>A0A443S8P4_9ACAR</name>
<protein>
    <submittedName>
        <fullName evidence="2">Uncharacterized protein</fullName>
    </submittedName>
</protein>
<keyword evidence="3" id="KW-1185">Reference proteome</keyword>
<dbReference type="Proteomes" id="UP000288716">
    <property type="component" value="Unassembled WGS sequence"/>
</dbReference>
<feature type="transmembrane region" description="Helical" evidence="1">
    <location>
        <begin position="107"/>
        <end position="135"/>
    </location>
</feature>
<dbReference type="PANTHER" id="PTHR33444:SF2">
    <property type="entry name" value="MARVEL DOMAIN-CONTAINING PROTEIN"/>
    <property type="match status" value="1"/>
</dbReference>
<keyword evidence="1" id="KW-0472">Membrane</keyword>
<keyword evidence="1" id="KW-0812">Transmembrane</keyword>
<dbReference type="OrthoDB" id="6157510at2759"/>
<dbReference type="STRING" id="299467.A0A443S8P4"/>
<organism evidence="2 3">
    <name type="scientific">Leptotrombidium deliense</name>
    <dbReference type="NCBI Taxonomy" id="299467"/>
    <lineage>
        <taxon>Eukaryota</taxon>
        <taxon>Metazoa</taxon>
        <taxon>Ecdysozoa</taxon>
        <taxon>Arthropoda</taxon>
        <taxon>Chelicerata</taxon>
        <taxon>Arachnida</taxon>
        <taxon>Acari</taxon>
        <taxon>Acariformes</taxon>
        <taxon>Trombidiformes</taxon>
        <taxon>Prostigmata</taxon>
        <taxon>Anystina</taxon>
        <taxon>Parasitengona</taxon>
        <taxon>Trombiculoidea</taxon>
        <taxon>Trombiculidae</taxon>
        <taxon>Leptotrombidium</taxon>
    </lineage>
</organism>
<feature type="transmembrane region" description="Helical" evidence="1">
    <location>
        <begin position="193"/>
        <end position="213"/>
    </location>
</feature>
<dbReference type="InterPro" id="IPR040350">
    <property type="entry name" value="TMEM272"/>
</dbReference>
<accession>A0A443S8P4</accession>
<evidence type="ECO:0000313" key="2">
    <source>
        <dbReference type="EMBL" id="RWS23919.1"/>
    </source>
</evidence>
<feature type="transmembrane region" description="Helical" evidence="1">
    <location>
        <begin position="233"/>
        <end position="261"/>
    </location>
</feature>
<reference evidence="2 3" key="1">
    <citation type="journal article" date="2018" name="Gigascience">
        <title>Genomes of trombidid mites reveal novel predicted allergens and laterally-transferred genes associated with secondary metabolism.</title>
        <authorList>
            <person name="Dong X."/>
            <person name="Chaisiri K."/>
            <person name="Xia D."/>
            <person name="Armstrong S.D."/>
            <person name="Fang Y."/>
            <person name="Donnelly M.J."/>
            <person name="Kadowaki T."/>
            <person name="McGarry J.W."/>
            <person name="Darby A.C."/>
            <person name="Makepeace B.L."/>
        </authorList>
    </citation>
    <scope>NUCLEOTIDE SEQUENCE [LARGE SCALE GENOMIC DNA]</scope>
    <source>
        <strain evidence="2">UoL-UT</strain>
    </source>
</reference>
<evidence type="ECO:0000256" key="1">
    <source>
        <dbReference type="SAM" id="Phobius"/>
    </source>
</evidence>
<dbReference type="PANTHER" id="PTHR33444">
    <property type="entry name" value="SI:DKEY-19B23.12-RELATED"/>
    <property type="match status" value="1"/>
</dbReference>
<comment type="caution">
    <text evidence="2">The sequence shown here is derived from an EMBL/GenBank/DDBJ whole genome shotgun (WGS) entry which is preliminary data.</text>
</comment>
<evidence type="ECO:0000313" key="3">
    <source>
        <dbReference type="Proteomes" id="UP000288716"/>
    </source>
</evidence>
<dbReference type="VEuPathDB" id="VectorBase:LDEU008120"/>
<gene>
    <name evidence="2" type="ORF">B4U80_07387</name>
</gene>